<evidence type="ECO:0000313" key="3">
    <source>
        <dbReference type="EMBL" id="PNR41405.1"/>
    </source>
</evidence>
<evidence type="ECO:0000313" key="5">
    <source>
        <dbReference type="Proteomes" id="UP000006727"/>
    </source>
</evidence>
<dbReference type="Proteomes" id="UP000006727">
    <property type="component" value="Chromosome 14"/>
</dbReference>
<keyword evidence="5" id="KW-1185">Reference proteome</keyword>
<dbReference type="Gramene" id="Pp3c14_21010V3.1">
    <property type="protein sequence ID" value="PAC:32960230.CDS.1"/>
    <property type="gene ID" value="Pp3c14_21010"/>
</dbReference>
<sequence length="192" mass="21123">METSDMCRNTNTGVEDYYVCLGVERDATMDEIRRAYLRRVVATHPDKNPLRYEEATTDEFLRVQEAYHVLIDPAQRHDYNEESHSVGQDFQESPNPAKTIGAHAEIVSKPSDQLMGNSCKVFTTRSTTGKSLSVGIGATGLVVGTSSTRGSDKLEKPITSTRGGTQNPKKLEQIDKFSGLAKFGLVVGPGRR</sequence>
<reference evidence="3 5" key="1">
    <citation type="journal article" date="2008" name="Science">
        <title>The Physcomitrella genome reveals evolutionary insights into the conquest of land by plants.</title>
        <authorList>
            <person name="Rensing S."/>
            <person name="Lang D."/>
            <person name="Zimmer A."/>
            <person name="Terry A."/>
            <person name="Salamov A."/>
            <person name="Shapiro H."/>
            <person name="Nishiyama T."/>
            <person name="Perroud P.-F."/>
            <person name="Lindquist E."/>
            <person name="Kamisugi Y."/>
            <person name="Tanahashi T."/>
            <person name="Sakakibara K."/>
            <person name="Fujita T."/>
            <person name="Oishi K."/>
            <person name="Shin-I T."/>
            <person name="Kuroki Y."/>
            <person name="Toyoda A."/>
            <person name="Suzuki Y."/>
            <person name="Hashimoto A."/>
            <person name="Yamaguchi K."/>
            <person name="Sugano A."/>
            <person name="Kohara Y."/>
            <person name="Fujiyama A."/>
            <person name="Anterola A."/>
            <person name="Aoki S."/>
            <person name="Ashton N."/>
            <person name="Barbazuk W.B."/>
            <person name="Barker E."/>
            <person name="Bennetzen J."/>
            <person name="Bezanilla M."/>
            <person name="Blankenship R."/>
            <person name="Cho S.H."/>
            <person name="Dutcher S."/>
            <person name="Estelle M."/>
            <person name="Fawcett J.A."/>
            <person name="Gundlach H."/>
            <person name="Hanada K."/>
            <person name="Heyl A."/>
            <person name="Hicks K.A."/>
            <person name="Hugh J."/>
            <person name="Lohr M."/>
            <person name="Mayer K."/>
            <person name="Melkozernov A."/>
            <person name="Murata T."/>
            <person name="Nelson D."/>
            <person name="Pils B."/>
            <person name="Prigge M."/>
            <person name="Reiss B."/>
            <person name="Renner T."/>
            <person name="Rombauts S."/>
            <person name="Rushton P."/>
            <person name="Sanderfoot A."/>
            <person name="Schween G."/>
            <person name="Shiu S.-H."/>
            <person name="Stueber K."/>
            <person name="Theodoulou F.L."/>
            <person name="Tu H."/>
            <person name="Van de Peer Y."/>
            <person name="Verrier P.J."/>
            <person name="Waters E."/>
            <person name="Wood A."/>
            <person name="Yang L."/>
            <person name="Cove D."/>
            <person name="Cuming A."/>
            <person name="Hasebe M."/>
            <person name="Lucas S."/>
            <person name="Mishler D.B."/>
            <person name="Reski R."/>
            <person name="Grigoriev I."/>
            <person name="Quatrano R.S."/>
            <person name="Boore J.L."/>
        </authorList>
    </citation>
    <scope>NUCLEOTIDE SEQUENCE [LARGE SCALE GENOMIC DNA]</scope>
    <source>
        <strain evidence="4 5">cv. Gransden 2004</strain>
    </source>
</reference>
<dbReference type="PANTHER" id="PTHR43948">
    <property type="entry name" value="DNAJ HOMOLOG SUBFAMILY B"/>
    <property type="match status" value="1"/>
</dbReference>
<organism evidence="3">
    <name type="scientific">Physcomitrium patens</name>
    <name type="common">Spreading-leaved earth moss</name>
    <name type="synonym">Physcomitrella patens</name>
    <dbReference type="NCBI Taxonomy" id="3218"/>
    <lineage>
        <taxon>Eukaryota</taxon>
        <taxon>Viridiplantae</taxon>
        <taxon>Streptophyta</taxon>
        <taxon>Embryophyta</taxon>
        <taxon>Bryophyta</taxon>
        <taxon>Bryophytina</taxon>
        <taxon>Bryopsida</taxon>
        <taxon>Funariidae</taxon>
        <taxon>Funariales</taxon>
        <taxon>Funariaceae</taxon>
        <taxon>Physcomitrium</taxon>
    </lineage>
</organism>
<evidence type="ECO:0000256" key="1">
    <source>
        <dbReference type="SAM" id="MobiDB-lite"/>
    </source>
</evidence>
<dbReference type="GO" id="GO:0051082">
    <property type="term" value="F:unfolded protein binding"/>
    <property type="evidence" value="ECO:0000318"/>
    <property type="project" value="GO_Central"/>
</dbReference>
<dbReference type="CDD" id="cd06257">
    <property type="entry name" value="DnaJ"/>
    <property type="match status" value="1"/>
</dbReference>
<gene>
    <name evidence="4" type="primary">LOC112290967</name>
    <name evidence="3" type="ORF">PHYPA_018808</name>
</gene>
<dbReference type="PaxDb" id="3218-PP1S34_251V6.1"/>
<dbReference type="SMART" id="SM00271">
    <property type="entry name" value="DnaJ"/>
    <property type="match status" value="1"/>
</dbReference>
<dbReference type="PROSITE" id="PS50076">
    <property type="entry name" value="DNAJ_2"/>
    <property type="match status" value="1"/>
</dbReference>
<dbReference type="RefSeq" id="XP_024393629.1">
    <property type="nucleotide sequence ID" value="XM_024537861.2"/>
</dbReference>
<dbReference type="InterPro" id="IPR036869">
    <property type="entry name" value="J_dom_sf"/>
</dbReference>
<dbReference type="EMBL" id="ABEU02000014">
    <property type="protein sequence ID" value="PNR41405.1"/>
    <property type="molecule type" value="Genomic_DNA"/>
</dbReference>
<feature type="compositionally biased region" description="Polar residues" evidence="1">
    <location>
        <begin position="158"/>
        <end position="168"/>
    </location>
</feature>
<protein>
    <recommendedName>
        <fullName evidence="2">J domain-containing protein</fullName>
    </recommendedName>
</protein>
<dbReference type="GO" id="GO:0044183">
    <property type="term" value="F:protein folding chaperone"/>
    <property type="evidence" value="ECO:0000318"/>
    <property type="project" value="GO_Central"/>
</dbReference>
<dbReference type="PANTHER" id="PTHR43948:SF10">
    <property type="entry name" value="MRJ, ISOFORM E"/>
    <property type="match status" value="1"/>
</dbReference>
<proteinExistence type="predicted"/>
<accession>A0A2K1JIM1</accession>
<feature type="region of interest" description="Disordered" evidence="1">
    <location>
        <begin position="146"/>
        <end position="169"/>
    </location>
</feature>
<dbReference type="EnsemblPlants" id="Pp3c14_21010V3.1">
    <property type="protein sequence ID" value="PAC:32960230.CDS.1"/>
    <property type="gene ID" value="Pp3c14_21010"/>
</dbReference>
<evidence type="ECO:0000259" key="2">
    <source>
        <dbReference type="PROSITE" id="PS50076"/>
    </source>
</evidence>
<dbReference type="Pfam" id="PF00226">
    <property type="entry name" value="DnaJ"/>
    <property type="match status" value="1"/>
</dbReference>
<dbReference type="GO" id="GO:0005737">
    <property type="term" value="C:cytoplasm"/>
    <property type="evidence" value="ECO:0000318"/>
    <property type="project" value="GO_Central"/>
</dbReference>
<dbReference type="GO" id="GO:0005634">
    <property type="term" value="C:nucleus"/>
    <property type="evidence" value="ECO:0000318"/>
    <property type="project" value="GO_Central"/>
</dbReference>
<dbReference type="InterPro" id="IPR001623">
    <property type="entry name" value="DnaJ_domain"/>
</dbReference>
<reference evidence="3 5" key="2">
    <citation type="journal article" date="2018" name="Plant J.">
        <title>The Physcomitrella patens chromosome-scale assembly reveals moss genome structure and evolution.</title>
        <authorList>
            <person name="Lang D."/>
            <person name="Ullrich K.K."/>
            <person name="Murat F."/>
            <person name="Fuchs J."/>
            <person name="Jenkins J."/>
            <person name="Haas F.B."/>
            <person name="Piednoel M."/>
            <person name="Gundlach H."/>
            <person name="Van Bel M."/>
            <person name="Meyberg R."/>
            <person name="Vives C."/>
            <person name="Morata J."/>
            <person name="Symeonidi A."/>
            <person name="Hiss M."/>
            <person name="Muchero W."/>
            <person name="Kamisugi Y."/>
            <person name="Saleh O."/>
            <person name="Blanc G."/>
            <person name="Decker E.L."/>
            <person name="van Gessel N."/>
            <person name="Grimwood J."/>
            <person name="Hayes R.D."/>
            <person name="Graham S.W."/>
            <person name="Gunter L.E."/>
            <person name="McDaniel S.F."/>
            <person name="Hoernstein S.N.W."/>
            <person name="Larsson A."/>
            <person name="Li F.W."/>
            <person name="Perroud P.F."/>
            <person name="Phillips J."/>
            <person name="Ranjan P."/>
            <person name="Rokshar D.S."/>
            <person name="Rothfels C.J."/>
            <person name="Schneider L."/>
            <person name="Shu S."/>
            <person name="Stevenson D.W."/>
            <person name="Thummler F."/>
            <person name="Tillich M."/>
            <person name="Villarreal Aguilar J.C."/>
            <person name="Widiez T."/>
            <person name="Wong G.K."/>
            <person name="Wymore A."/>
            <person name="Zhang Y."/>
            <person name="Zimmer A.D."/>
            <person name="Quatrano R.S."/>
            <person name="Mayer K.F.X."/>
            <person name="Goodstein D."/>
            <person name="Casacuberta J.M."/>
            <person name="Vandepoele K."/>
            <person name="Reski R."/>
            <person name="Cuming A.C."/>
            <person name="Tuskan G.A."/>
            <person name="Maumus F."/>
            <person name="Salse J."/>
            <person name="Schmutz J."/>
            <person name="Rensing S.A."/>
        </authorList>
    </citation>
    <scope>NUCLEOTIDE SEQUENCE [LARGE SCALE GENOMIC DNA]</scope>
    <source>
        <strain evidence="4 5">cv. Gransden 2004</strain>
    </source>
</reference>
<dbReference type="OrthoDB" id="445556at2759"/>
<dbReference type="GO" id="GO:0051087">
    <property type="term" value="F:protein-folding chaperone binding"/>
    <property type="evidence" value="ECO:0000318"/>
    <property type="project" value="GO_Central"/>
</dbReference>
<dbReference type="GeneID" id="112290967"/>
<evidence type="ECO:0000313" key="4">
    <source>
        <dbReference type="EnsemblPlants" id="PAC:32960230.CDS.1"/>
    </source>
</evidence>
<dbReference type="AlphaFoldDB" id="A0A2K1JIM1"/>
<reference evidence="4" key="3">
    <citation type="submission" date="2020-12" db="UniProtKB">
        <authorList>
            <consortium name="EnsemblPlants"/>
        </authorList>
    </citation>
    <scope>IDENTIFICATION</scope>
</reference>
<dbReference type="PRINTS" id="PR00625">
    <property type="entry name" value="JDOMAIN"/>
</dbReference>
<dbReference type="SUPFAM" id="SSF46565">
    <property type="entry name" value="Chaperone J-domain"/>
    <property type="match status" value="1"/>
</dbReference>
<feature type="domain" description="J" evidence="2">
    <location>
        <begin position="16"/>
        <end position="83"/>
    </location>
</feature>
<dbReference type="Gene3D" id="1.10.287.110">
    <property type="entry name" value="DnaJ domain"/>
    <property type="match status" value="1"/>
</dbReference>
<name>A0A2K1JIM1_PHYPA</name>
<dbReference type="STRING" id="3218.A0A2K1JIM1"/>